<comment type="caution">
    <text evidence="9">The sequence shown here is derived from an EMBL/GenBank/DDBJ whole genome shotgun (WGS) entry which is preliminary data.</text>
</comment>
<evidence type="ECO:0000259" key="8">
    <source>
        <dbReference type="PROSITE" id="PS50928"/>
    </source>
</evidence>
<dbReference type="GO" id="GO:0005886">
    <property type="term" value="C:plasma membrane"/>
    <property type="evidence" value="ECO:0007669"/>
    <property type="project" value="UniProtKB-SubCell"/>
</dbReference>
<dbReference type="EMBL" id="QMFB01000024">
    <property type="protein sequence ID" value="RAV15307.1"/>
    <property type="molecule type" value="Genomic_DNA"/>
</dbReference>
<comment type="similarity">
    <text evidence="7">Belongs to the binding-protein-dependent transport system permease family.</text>
</comment>
<evidence type="ECO:0000256" key="3">
    <source>
        <dbReference type="ARBA" id="ARBA00022475"/>
    </source>
</evidence>
<dbReference type="GO" id="GO:0055085">
    <property type="term" value="P:transmembrane transport"/>
    <property type="evidence" value="ECO:0007669"/>
    <property type="project" value="InterPro"/>
</dbReference>
<evidence type="ECO:0000313" key="10">
    <source>
        <dbReference type="Proteomes" id="UP000250369"/>
    </source>
</evidence>
<name>A0A329MDX5_9BACL</name>
<dbReference type="InterPro" id="IPR050809">
    <property type="entry name" value="UgpAE/MalFG_permease"/>
</dbReference>
<dbReference type="PANTHER" id="PTHR43227:SF11">
    <property type="entry name" value="BLL4140 PROTEIN"/>
    <property type="match status" value="1"/>
</dbReference>
<dbReference type="InterPro" id="IPR000515">
    <property type="entry name" value="MetI-like"/>
</dbReference>
<evidence type="ECO:0000256" key="1">
    <source>
        <dbReference type="ARBA" id="ARBA00004651"/>
    </source>
</evidence>
<feature type="transmembrane region" description="Helical" evidence="7">
    <location>
        <begin position="215"/>
        <end position="232"/>
    </location>
</feature>
<dbReference type="Pfam" id="PF00528">
    <property type="entry name" value="BPD_transp_1"/>
    <property type="match status" value="1"/>
</dbReference>
<evidence type="ECO:0000256" key="2">
    <source>
        <dbReference type="ARBA" id="ARBA00022448"/>
    </source>
</evidence>
<keyword evidence="5 7" id="KW-1133">Transmembrane helix</keyword>
<dbReference type="PROSITE" id="PS50928">
    <property type="entry name" value="ABC_TM1"/>
    <property type="match status" value="1"/>
</dbReference>
<evidence type="ECO:0000313" key="9">
    <source>
        <dbReference type="EMBL" id="RAV15307.1"/>
    </source>
</evidence>
<reference evidence="9 10" key="1">
    <citation type="journal article" date="2009" name="Int. J. Syst. Evol. Microbiol.">
        <title>Paenibacillus contaminans sp. nov., isolated from a contaminated laboratory plate.</title>
        <authorList>
            <person name="Chou J.H."/>
            <person name="Lee J.H."/>
            <person name="Lin M.C."/>
            <person name="Chang P.S."/>
            <person name="Arun A.B."/>
            <person name="Young C.C."/>
            <person name="Chen W.M."/>
        </authorList>
    </citation>
    <scope>NUCLEOTIDE SEQUENCE [LARGE SCALE GENOMIC DNA]</scope>
    <source>
        <strain evidence="9 10">CKOBP-6</strain>
    </source>
</reference>
<evidence type="ECO:0000256" key="7">
    <source>
        <dbReference type="RuleBase" id="RU363032"/>
    </source>
</evidence>
<dbReference type="AlphaFoldDB" id="A0A329MDX5"/>
<evidence type="ECO:0000256" key="6">
    <source>
        <dbReference type="ARBA" id="ARBA00023136"/>
    </source>
</evidence>
<feature type="transmembrane region" description="Helical" evidence="7">
    <location>
        <begin position="12"/>
        <end position="37"/>
    </location>
</feature>
<keyword evidence="4 7" id="KW-0812">Transmembrane</keyword>
<sequence>MLRTFKLELPLHLMIWPGLLIVLLYHYGPMVGIAMAFQNYIPTMGLRGSEWVGLENFKYMFSLPDTLIVLKNTLIISIMKIAAGLLVPITMALLINEVRIKSFKRSVQTMIYLPHFLSWVIAGGILIDILSPSQGIVNKILSSVGIDPIYFLGDKSWFRYVLVISNEWKEFGFSTIVYLAALTGIDPSQYEAATMDGANRWRQTWHVSLPGMRPIIFLLMTLSLGNVLNAGFEQVFILYSPQVYETGDIIDTMVYRMGLVQLQYSMAAAVGLFKSVVSLVLVSLSYWLAYRFAKYRIF</sequence>
<keyword evidence="2 7" id="KW-0813">Transport</keyword>
<organism evidence="9 10">
    <name type="scientific">Paenibacillus contaminans</name>
    <dbReference type="NCBI Taxonomy" id="450362"/>
    <lineage>
        <taxon>Bacteria</taxon>
        <taxon>Bacillati</taxon>
        <taxon>Bacillota</taxon>
        <taxon>Bacilli</taxon>
        <taxon>Bacillales</taxon>
        <taxon>Paenibacillaceae</taxon>
        <taxon>Paenibacillus</taxon>
    </lineage>
</organism>
<dbReference type="RefSeq" id="WP_113034791.1">
    <property type="nucleotide sequence ID" value="NZ_QMFB01000024.1"/>
</dbReference>
<dbReference type="Proteomes" id="UP000250369">
    <property type="component" value="Unassembled WGS sequence"/>
</dbReference>
<dbReference type="SUPFAM" id="SSF161098">
    <property type="entry name" value="MetI-like"/>
    <property type="match status" value="1"/>
</dbReference>
<evidence type="ECO:0000256" key="4">
    <source>
        <dbReference type="ARBA" id="ARBA00022692"/>
    </source>
</evidence>
<dbReference type="Gene3D" id="1.10.3720.10">
    <property type="entry name" value="MetI-like"/>
    <property type="match status" value="1"/>
</dbReference>
<comment type="subcellular location">
    <subcellularLocation>
        <location evidence="1 7">Cell membrane</location>
        <topology evidence="1 7">Multi-pass membrane protein</topology>
    </subcellularLocation>
</comment>
<keyword evidence="6 7" id="KW-0472">Membrane</keyword>
<gene>
    <name evidence="9" type="ORF">DQG23_30355</name>
</gene>
<evidence type="ECO:0000256" key="5">
    <source>
        <dbReference type="ARBA" id="ARBA00022989"/>
    </source>
</evidence>
<feature type="domain" description="ABC transmembrane type-1" evidence="8">
    <location>
        <begin position="70"/>
        <end position="285"/>
    </location>
</feature>
<keyword evidence="3" id="KW-1003">Cell membrane</keyword>
<protein>
    <submittedName>
        <fullName evidence="9">Sugar ABC transporter permease</fullName>
    </submittedName>
</protein>
<keyword evidence="10" id="KW-1185">Reference proteome</keyword>
<dbReference type="OrthoDB" id="384651at2"/>
<dbReference type="CDD" id="cd06261">
    <property type="entry name" value="TM_PBP2"/>
    <property type="match status" value="1"/>
</dbReference>
<dbReference type="InterPro" id="IPR035906">
    <property type="entry name" value="MetI-like_sf"/>
</dbReference>
<feature type="transmembrane region" description="Helical" evidence="7">
    <location>
        <begin position="264"/>
        <end position="289"/>
    </location>
</feature>
<proteinExistence type="inferred from homology"/>
<dbReference type="PANTHER" id="PTHR43227">
    <property type="entry name" value="BLL4140 PROTEIN"/>
    <property type="match status" value="1"/>
</dbReference>
<accession>A0A329MDX5</accession>
<feature type="transmembrane region" description="Helical" evidence="7">
    <location>
        <begin position="74"/>
        <end position="95"/>
    </location>
</feature>